<evidence type="ECO:0008006" key="3">
    <source>
        <dbReference type="Google" id="ProtNLM"/>
    </source>
</evidence>
<proteinExistence type="predicted"/>
<organism evidence="1 2">
    <name type="scientific">Pedobacter mendelii</name>
    <dbReference type="NCBI Taxonomy" id="1908240"/>
    <lineage>
        <taxon>Bacteria</taxon>
        <taxon>Pseudomonadati</taxon>
        <taxon>Bacteroidota</taxon>
        <taxon>Sphingobacteriia</taxon>
        <taxon>Sphingobacteriales</taxon>
        <taxon>Sphingobacteriaceae</taxon>
        <taxon>Pedobacter</taxon>
    </lineage>
</organism>
<evidence type="ECO:0000313" key="1">
    <source>
        <dbReference type="EMBL" id="GGI23872.1"/>
    </source>
</evidence>
<dbReference type="RefSeq" id="WP_188412142.1">
    <property type="nucleotide sequence ID" value="NZ_BMDJ01000002.1"/>
</dbReference>
<dbReference type="EMBL" id="BMDJ01000002">
    <property type="protein sequence ID" value="GGI23872.1"/>
    <property type="molecule type" value="Genomic_DNA"/>
</dbReference>
<reference evidence="2" key="1">
    <citation type="journal article" date="2019" name="Int. J. Syst. Evol. Microbiol.">
        <title>The Global Catalogue of Microorganisms (GCM) 10K type strain sequencing project: providing services to taxonomists for standard genome sequencing and annotation.</title>
        <authorList>
            <consortium name="The Broad Institute Genomics Platform"/>
            <consortium name="The Broad Institute Genome Sequencing Center for Infectious Disease"/>
            <person name="Wu L."/>
            <person name="Ma J."/>
        </authorList>
    </citation>
    <scope>NUCLEOTIDE SEQUENCE [LARGE SCALE GENOMIC DNA]</scope>
    <source>
        <strain evidence="2">CCM 8939</strain>
    </source>
</reference>
<keyword evidence="2" id="KW-1185">Reference proteome</keyword>
<gene>
    <name evidence="1" type="ORF">GCM10008119_09830</name>
</gene>
<accession>A0ABQ2BH18</accession>
<sequence>MISFLFVRFSEYFGGKKMTSIERDYYFRCQYQAGKLCISTIRTSNQFISAKDMLTCLAELAVKVRNEVDATTGGRVALQVLNIFKDIIKNTDYERFGTGGSVSRFLDPKSKYKENRTERVDVEFFGKGGRDDYSNPQISRFIHLWKKTKFKKSRNRKNKK</sequence>
<protein>
    <recommendedName>
        <fullName evidence="3">HU domain-containing protein</fullName>
    </recommendedName>
</protein>
<comment type="caution">
    <text evidence="1">The sequence shown here is derived from an EMBL/GenBank/DDBJ whole genome shotgun (WGS) entry which is preliminary data.</text>
</comment>
<dbReference type="Proteomes" id="UP000645390">
    <property type="component" value="Unassembled WGS sequence"/>
</dbReference>
<name>A0ABQ2BH18_9SPHI</name>
<evidence type="ECO:0000313" key="2">
    <source>
        <dbReference type="Proteomes" id="UP000645390"/>
    </source>
</evidence>